<dbReference type="EMBL" id="CP091871">
    <property type="protein sequence ID" value="WEU40259.1"/>
    <property type="molecule type" value="Genomic_DNA"/>
</dbReference>
<organism evidence="6 7">
    <name type="scientific">Odinarchaeota yellowstonii (strain LCB_4)</name>
    <dbReference type="NCBI Taxonomy" id="1841599"/>
    <lineage>
        <taxon>Archaea</taxon>
        <taxon>Promethearchaeati</taxon>
        <taxon>Candidatus Odinarchaeota</taxon>
        <taxon>Candidatus Odinarchaeia</taxon>
        <taxon>Candidatus Odinarchaeales</taxon>
        <taxon>Candidatus Odinarchaeaceae</taxon>
        <taxon>Candidatus Odinarchaeum</taxon>
    </lineage>
</organism>
<evidence type="ECO:0000256" key="3">
    <source>
        <dbReference type="ARBA" id="ARBA00023163"/>
    </source>
</evidence>
<dbReference type="InterPro" id="IPR001845">
    <property type="entry name" value="HTH_ArsR_DNA-bd_dom"/>
</dbReference>
<dbReference type="InterPro" id="IPR011991">
    <property type="entry name" value="ArsR-like_HTH"/>
</dbReference>
<dbReference type="NCBIfam" id="NF033788">
    <property type="entry name" value="HTH_metalloreg"/>
    <property type="match status" value="1"/>
</dbReference>
<dbReference type="PROSITE" id="PS50987">
    <property type="entry name" value="HTH_ARSR_2"/>
    <property type="match status" value="1"/>
</dbReference>
<dbReference type="InterPro" id="IPR036388">
    <property type="entry name" value="WH-like_DNA-bd_sf"/>
</dbReference>
<dbReference type="SMART" id="SM00418">
    <property type="entry name" value="HTH_ARSR"/>
    <property type="match status" value="1"/>
</dbReference>
<dbReference type="PANTHER" id="PTHR33154">
    <property type="entry name" value="TRANSCRIPTIONAL REGULATOR, ARSR FAMILY"/>
    <property type="match status" value="1"/>
</dbReference>
<dbReference type="PANTHER" id="PTHR33154:SF33">
    <property type="entry name" value="TRANSCRIPTIONAL REPRESSOR SDPR"/>
    <property type="match status" value="1"/>
</dbReference>
<dbReference type="InterPro" id="IPR051081">
    <property type="entry name" value="HTH_MetalResp_TranReg"/>
</dbReference>
<gene>
    <name evidence="6" type="ORF">OdinLCB4_007275</name>
</gene>
<dbReference type="KEGG" id="oyw:OdinLCB4_007275"/>
<accession>A0AAF0D231</accession>
<feature type="domain" description="HTH arsR-type" evidence="5">
    <location>
        <begin position="38"/>
        <end position="126"/>
    </location>
</feature>
<protein>
    <submittedName>
        <fullName evidence="6">Metalloregulator ArsR/SmtB family transcription factor</fullName>
    </submittedName>
</protein>
<reference evidence="6" key="1">
    <citation type="journal article" date="2017" name="Nature">
        <title>Asgard archaea illuminate the origin of eukaryotic cellular complexity.</title>
        <authorList>
            <person name="Zaremba-Niedzwiedzka K."/>
            <person name="Caceres E.F."/>
            <person name="Saw J.H."/>
            <person name="Backstrom D."/>
            <person name="Juzokaite L."/>
            <person name="Vancaester E."/>
            <person name="Seitz K.W."/>
            <person name="Anantharaman K."/>
            <person name="Starnawski P."/>
            <person name="Kjeldsen K.U."/>
            <person name="Scott M.B."/>
            <person name="Nunoura T."/>
            <person name="Banfield J.F."/>
            <person name="Schramm A."/>
            <person name="Baker B.J."/>
            <person name="Spang A."/>
            <person name="Ettema T.J.G."/>
        </authorList>
    </citation>
    <scope>NUCLEOTIDE SEQUENCE</scope>
    <source>
        <strain evidence="6">LCB_4</strain>
    </source>
</reference>
<evidence type="ECO:0000256" key="1">
    <source>
        <dbReference type="ARBA" id="ARBA00023015"/>
    </source>
</evidence>
<proteinExistence type="predicted"/>
<dbReference type="InterPro" id="IPR036390">
    <property type="entry name" value="WH_DNA-bd_sf"/>
</dbReference>
<reference evidence="6" key="2">
    <citation type="journal article" date="2022" name="Nat. Microbiol.">
        <title>A closed Candidatus Odinarchaeum chromosome exposes Asgard archaeal viruses.</title>
        <authorList>
            <person name="Tamarit D."/>
            <person name="Caceres E.F."/>
            <person name="Krupovic M."/>
            <person name="Nijland R."/>
            <person name="Eme L."/>
            <person name="Robinson N.P."/>
            <person name="Ettema T.J.G."/>
        </authorList>
    </citation>
    <scope>NUCLEOTIDE SEQUENCE</scope>
    <source>
        <strain evidence="6">LCB_4</strain>
    </source>
</reference>
<evidence type="ECO:0000256" key="2">
    <source>
        <dbReference type="ARBA" id="ARBA00023125"/>
    </source>
</evidence>
<dbReference type="Gene3D" id="1.10.10.10">
    <property type="entry name" value="Winged helix-like DNA-binding domain superfamily/Winged helix DNA-binding domain"/>
    <property type="match status" value="1"/>
</dbReference>
<feature type="region of interest" description="Disordered" evidence="4">
    <location>
        <begin position="1"/>
        <end position="24"/>
    </location>
</feature>
<dbReference type="Pfam" id="PF01022">
    <property type="entry name" value="HTH_5"/>
    <property type="match status" value="1"/>
</dbReference>
<sequence>MDLKLECSKSRKQPPHSIENQNKSDRCNSIKKLAEKILDQQKISTQLKVFKALSDETRLKILLLLRVKSLCVCELMEVLNLTQPTASHHIQILENAGLIREEKKGKWRFFHIVDSSLVDRLLELVF</sequence>
<dbReference type="Proteomes" id="UP000186851">
    <property type="component" value="Chromosome"/>
</dbReference>
<name>A0AAF0D231_ODILC</name>
<dbReference type="SUPFAM" id="SSF46785">
    <property type="entry name" value="Winged helix' DNA-binding domain"/>
    <property type="match status" value="1"/>
</dbReference>
<dbReference type="AlphaFoldDB" id="A0AAF0D231"/>
<keyword evidence="1" id="KW-0805">Transcription regulation</keyword>
<evidence type="ECO:0000256" key="4">
    <source>
        <dbReference type="SAM" id="MobiDB-lite"/>
    </source>
</evidence>
<dbReference type="PRINTS" id="PR00778">
    <property type="entry name" value="HTHARSR"/>
</dbReference>
<dbReference type="GO" id="GO:0003700">
    <property type="term" value="F:DNA-binding transcription factor activity"/>
    <property type="evidence" value="ECO:0007669"/>
    <property type="project" value="InterPro"/>
</dbReference>
<evidence type="ECO:0000313" key="6">
    <source>
        <dbReference type="EMBL" id="WEU40259.1"/>
    </source>
</evidence>
<keyword evidence="3" id="KW-0804">Transcription</keyword>
<dbReference type="GO" id="GO:0003677">
    <property type="term" value="F:DNA binding"/>
    <property type="evidence" value="ECO:0007669"/>
    <property type="project" value="UniProtKB-KW"/>
</dbReference>
<keyword evidence="2" id="KW-0238">DNA-binding</keyword>
<dbReference type="CDD" id="cd00090">
    <property type="entry name" value="HTH_ARSR"/>
    <property type="match status" value="1"/>
</dbReference>
<evidence type="ECO:0000259" key="5">
    <source>
        <dbReference type="PROSITE" id="PS50987"/>
    </source>
</evidence>
<evidence type="ECO:0000313" key="7">
    <source>
        <dbReference type="Proteomes" id="UP000186851"/>
    </source>
</evidence>